<sequence>MARHYIHSCILLFHLMFISYPSETFHLFFLILFHSCLFTVLFYGCSIMYLNSLKYICSKHFYSVSMACFFSGCFCDSTVGAAEKVTRILINCIMEGSSKTFKT</sequence>
<reference evidence="2" key="1">
    <citation type="submission" date="2023-04" db="EMBL/GenBank/DDBJ databases">
        <authorList>
            <consortium name="ELIXIR-Norway"/>
        </authorList>
    </citation>
    <scope>NUCLEOTIDE SEQUENCE [LARGE SCALE GENOMIC DNA]</scope>
</reference>
<gene>
    <name evidence="2" type="ORF">MRATA1EN1_LOCUS26992</name>
</gene>
<organism evidence="2 3">
    <name type="scientific">Rangifer tarandus platyrhynchus</name>
    <name type="common">Svalbard reindeer</name>
    <dbReference type="NCBI Taxonomy" id="3082113"/>
    <lineage>
        <taxon>Eukaryota</taxon>
        <taxon>Metazoa</taxon>
        <taxon>Chordata</taxon>
        <taxon>Craniata</taxon>
        <taxon>Vertebrata</taxon>
        <taxon>Euteleostomi</taxon>
        <taxon>Mammalia</taxon>
        <taxon>Eutheria</taxon>
        <taxon>Laurasiatheria</taxon>
        <taxon>Artiodactyla</taxon>
        <taxon>Ruminantia</taxon>
        <taxon>Pecora</taxon>
        <taxon>Cervidae</taxon>
        <taxon>Odocoileinae</taxon>
        <taxon>Rangifer</taxon>
    </lineage>
</organism>
<feature type="transmembrane region" description="Helical" evidence="1">
    <location>
        <begin position="27"/>
        <end position="50"/>
    </location>
</feature>
<protein>
    <submittedName>
        <fullName evidence="2">Uncharacterized protein</fullName>
    </submittedName>
</protein>
<keyword evidence="1" id="KW-0812">Transmembrane</keyword>
<keyword evidence="1" id="KW-1133">Transmembrane helix</keyword>
<keyword evidence="3" id="KW-1185">Reference proteome</keyword>
<name>A0ABN8ZVL3_RANTA</name>
<proteinExistence type="predicted"/>
<evidence type="ECO:0000313" key="3">
    <source>
        <dbReference type="Proteomes" id="UP001176941"/>
    </source>
</evidence>
<evidence type="ECO:0000313" key="2">
    <source>
        <dbReference type="EMBL" id="CAI9178030.1"/>
    </source>
</evidence>
<dbReference type="EMBL" id="OX459943">
    <property type="protein sequence ID" value="CAI9178030.1"/>
    <property type="molecule type" value="Genomic_DNA"/>
</dbReference>
<evidence type="ECO:0000256" key="1">
    <source>
        <dbReference type="SAM" id="Phobius"/>
    </source>
</evidence>
<dbReference type="Proteomes" id="UP001176941">
    <property type="component" value="Chromosome 7"/>
</dbReference>
<feature type="transmembrane region" description="Helical" evidence="1">
    <location>
        <begin position="5"/>
        <end position="21"/>
    </location>
</feature>
<keyword evidence="1" id="KW-0472">Membrane</keyword>
<accession>A0ABN8ZVL3</accession>